<dbReference type="Proteomes" id="UP000823046">
    <property type="component" value="Unassembled WGS sequence"/>
</dbReference>
<evidence type="ECO:0000313" key="2">
    <source>
        <dbReference type="Proteomes" id="UP000823046"/>
    </source>
</evidence>
<name>A0ABQ7JEV9_9APIC</name>
<evidence type="ECO:0000313" key="1">
    <source>
        <dbReference type="EMBL" id="KAF8822547.1"/>
    </source>
</evidence>
<gene>
    <name evidence="1" type="ORF">IE077_003506</name>
</gene>
<reference evidence="1 2" key="1">
    <citation type="journal article" date="2020" name="bioRxiv">
        <title>Metabolic contributions of an alphaproteobacterial endosymbiont in the apicomplexan Cardiosporidium cionae.</title>
        <authorList>
            <person name="Hunter E.S."/>
            <person name="Paight C.J."/>
            <person name="Lane C.E."/>
        </authorList>
    </citation>
    <scope>NUCLEOTIDE SEQUENCE [LARGE SCALE GENOMIC DNA]</scope>
    <source>
        <strain evidence="1">ESH_2018</strain>
    </source>
</reference>
<proteinExistence type="predicted"/>
<sequence>MMDGLVFSVRGMLLDGPREPEFFVHHNGPVDSSPERASRLILSHAISSESSSKHWKMLKRYSSLARLINACVFAVTEKSCLVRNVQEVLILNMRIMSGGR</sequence>
<keyword evidence="2" id="KW-1185">Reference proteome</keyword>
<organism evidence="1 2">
    <name type="scientific">Cardiosporidium cionae</name>
    <dbReference type="NCBI Taxonomy" id="476202"/>
    <lineage>
        <taxon>Eukaryota</taxon>
        <taxon>Sar</taxon>
        <taxon>Alveolata</taxon>
        <taxon>Apicomplexa</taxon>
        <taxon>Aconoidasida</taxon>
        <taxon>Nephromycida</taxon>
        <taxon>Cardiosporidium</taxon>
    </lineage>
</organism>
<protein>
    <submittedName>
        <fullName evidence="1">Uncharacterized protein</fullName>
    </submittedName>
</protein>
<accession>A0ABQ7JEV9</accession>
<dbReference type="EMBL" id="JADAQX010000043">
    <property type="protein sequence ID" value="KAF8822547.1"/>
    <property type="molecule type" value="Genomic_DNA"/>
</dbReference>
<comment type="caution">
    <text evidence="1">The sequence shown here is derived from an EMBL/GenBank/DDBJ whole genome shotgun (WGS) entry which is preliminary data.</text>
</comment>